<name>A0ABV8VQC7_9BACI</name>
<dbReference type="Proteomes" id="UP001595880">
    <property type="component" value="Unassembled WGS sequence"/>
</dbReference>
<dbReference type="EMBL" id="JBHSDV010000001">
    <property type="protein sequence ID" value="MFC4386409.1"/>
    <property type="molecule type" value="Genomic_DNA"/>
</dbReference>
<keyword evidence="11" id="KW-1185">Reference proteome</keyword>
<dbReference type="Gene3D" id="3.20.20.70">
    <property type="entry name" value="Aldolase class I"/>
    <property type="match status" value="1"/>
</dbReference>
<dbReference type="NCBIfam" id="NF001371">
    <property type="entry name" value="PRK00278.1-3"/>
    <property type="match status" value="1"/>
</dbReference>
<dbReference type="EC" id="4.1.1.48" evidence="8"/>
<accession>A0ABV8VQC7</accession>
<dbReference type="InterPro" id="IPR001468">
    <property type="entry name" value="Indole-3-GlycerolPSynthase_CS"/>
</dbReference>
<evidence type="ECO:0000256" key="7">
    <source>
        <dbReference type="ARBA" id="ARBA00023239"/>
    </source>
</evidence>
<protein>
    <recommendedName>
        <fullName evidence="8">Indole-3-glycerol phosphate synthase</fullName>
        <shortName evidence="8">IGPS</shortName>
        <ecNumber evidence="8">4.1.1.48</ecNumber>
    </recommendedName>
</protein>
<evidence type="ECO:0000256" key="8">
    <source>
        <dbReference type="HAMAP-Rule" id="MF_00134"/>
    </source>
</evidence>
<evidence type="ECO:0000256" key="2">
    <source>
        <dbReference type="ARBA" id="ARBA00004696"/>
    </source>
</evidence>
<dbReference type="HAMAP" id="MF_00134_A">
    <property type="entry name" value="IGPS_A"/>
    <property type="match status" value="1"/>
</dbReference>
<sequence>MTTILDKIIAEKKKEVAKLKETYQSGSIQAKRVHHSLYETCMQSNRMNIIAEMKRASPSKGVINDGVEPAEQGALYEKSGASAISVLTDQPFFKGTIEDMLAVREVVDIPLLNKDFIIDEVQIDRAYDAGANLILLIAAALPESRLQALYNYATNKGLEILFEVHNEEELEVAKRIGAKIIGVNNRDLKTFEVDLAVTERLAKLIDSTTTLLVSESGIKVKEDVERVARAGARAILVGETMMRSRDVKSTFDDLRILLGE</sequence>
<dbReference type="HAMAP" id="MF_00134_B">
    <property type="entry name" value="IGPS_B"/>
    <property type="match status" value="1"/>
</dbReference>
<dbReference type="SUPFAM" id="SSF51366">
    <property type="entry name" value="Ribulose-phoshate binding barrel"/>
    <property type="match status" value="1"/>
</dbReference>
<gene>
    <name evidence="8 10" type="primary">trpC</name>
    <name evidence="10" type="ORF">ACFOZ1_01170</name>
</gene>
<comment type="pathway">
    <text evidence="2 8">Amino-acid biosynthesis; L-tryptophan biosynthesis; L-tryptophan from chorismate: step 4/5.</text>
</comment>
<comment type="similarity">
    <text evidence="8">Belongs to the TrpC family.</text>
</comment>
<dbReference type="GO" id="GO:0004425">
    <property type="term" value="F:indole-3-glycerol-phosphate synthase activity"/>
    <property type="evidence" value="ECO:0007669"/>
    <property type="project" value="UniProtKB-EC"/>
</dbReference>
<comment type="catalytic activity">
    <reaction evidence="1 8">
        <text>1-(2-carboxyphenylamino)-1-deoxy-D-ribulose 5-phosphate + H(+) = (1S,2R)-1-C-(indol-3-yl)glycerol 3-phosphate + CO2 + H2O</text>
        <dbReference type="Rhea" id="RHEA:23476"/>
        <dbReference type="ChEBI" id="CHEBI:15377"/>
        <dbReference type="ChEBI" id="CHEBI:15378"/>
        <dbReference type="ChEBI" id="CHEBI:16526"/>
        <dbReference type="ChEBI" id="CHEBI:58613"/>
        <dbReference type="ChEBI" id="CHEBI:58866"/>
        <dbReference type="EC" id="4.1.1.48"/>
    </reaction>
</comment>
<feature type="domain" description="Indole-3-glycerol phosphate synthase" evidence="9">
    <location>
        <begin position="5"/>
        <end position="251"/>
    </location>
</feature>
<evidence type="ECO:0000256" key="4">
    <source>
        <dbReference type="ARBA" id="ARBA00022793"/>
    </source>
</evidence>
<evidence type="ECO:0000259" key="9">
    <source>
        <dbReference type="Pfam" id="PF00218"/>
    </source>
</evidence>
<keyword evidence="3 8" id="KW-0028">Amino-acid biosynthesis</keyword>
<dbReference type="PANTHER" id="PTHR22854:SF2">
    <property type="entry name" value="INDOLE-3-GLYCEROL-PHOSPHATE SYNTHASE"/>
    <property type="match status" value="1"/>
</dbReference>
<proteinExistence type="inferred from homology"/>
<dbReference type="InterPro" id="IPR013798">
    <property type="entry name" value="Indole-3-glycerol_P_synth_dom"/>
</dbReference>
<keyword evidence="4 8" id="KW-0210">Decarboxylase</keyword>
<evidence type="ECO:0000313" key="11">
    <source>
        <dbReference type="Proteomes" id="UP001595880"/>
    </source>
</evidence>
<dbReference type="PANTHER" id="PTHR22854">
    <property type="entry name" value="TRYPTOPHAN BIOSYNTHESIS PROTEIN"/>
    <property type="match status" value="1"/>
</dbReference>
<evidence type="ECO:0000256" key="3">
    <source>
        <dbReference type="ARBA" id="ARBA00022605"/>
    </source>
</evidence>
<dbReference type="Pfam" id="PF00218">
    <property type="entry name" value="IGPS"/>
    <property type="match status" value="1"/>
</dbReference>
<keyword evidence="5 8" id="KW-0822">Tryptophan biosynthesis</keyword>
<keyword evidence="6 8" id="KW-0057">Aromatic amino acid biosynthesis</keyword>
<dbReference type="RefSeq" id="WP_390194988.1">
    <property type="nucleotide sequence ID" value="NZ_JBHSDV010000001.1"/>
</dbReference>
<dbReference type="InterPro" id="IPR013785">
    <property type="entry name" value="Aldolase_TIM"/>
</dbReference>
<dbReference type="InterPro" id="IPR045186">
    <property type="entry name" value="Indole-3-glycerol_P_synth"/>
</dbReference>
<comment type="caution">
    <text evidence="10">The sequence shown here is derived from an EMBL/GenBank/DDBJ whole genome shotgun (WGS) entry which is preliminary data.</text>
</comment>
<dbReference type="NCBIfam" id="NF001377">
    <property type="entry name" value="PRK00278.2-4"/>
    <property type="match status" value="1"/>
</dbReference>
<reference evidence="11" key="1">
    <citation type="journal article" date="2019" name="Int. J. Syst. Evol. Microbiol.">
        <title>The Global Catalogue of Microorganisms (GCM) 10K type strain sequencing project: providing services to taxonomists for standard genome sequencing and annotation.</title>
        <authorList>
            <consortium name="The Broad Institute Genomics Platform"/>
            <consortium name="The Broad Institute Genome Sequencing Center for Infectious Disease"/>
            <person name="Wu L."/>
            <person name="Ma J."/>
        </authorList>
    </citation>
    <scope>NUCLEOTIDE SEQUENCE [LARGE SCALE GENOMIC DNA]</scope>
    <source>
        <strain evidence="11">KACC 14058</strain>
    </source>
</reference>
<keyword evidence="7 8" id="KW-0456">Lyase</keyword>
<dbReference type="PROSITE" id="PS00614">
    <property type="entry name" value="IGPS"/>
    <property type="match status" value="1"/>
</dbReference>
<dbReference type="CDD" id="cd00331">
    <property type="entry name" value="IGPS"/>
    <property type="match status" value="1"/>
</dbReference>
<dbReference type="InterPro" id="IPR011060">
    <property type="entry name" value="RibuloseP-bd_barrel"/>
</dbReference>
<organism evidence="10 11">
    <name type="scientific">Gracilibacillus marinus</name>
    <dbReference type="NCBI Taxonomy" id="630535"/>
    <lineage>
        <taxon>Bacteria</taxon>
        <taxon>Bacillati</taxon>
        <taxon>Bacillota</taxon>
        <taxon>Bacilli</taxon>
        <taxon>Bacillales</taxon>
        <taxon>Bacillaceae</taxon>
        <taxon>Gracilibacillus</taxon>
    </lineage>
</organism>
<evidence type="ECO:0000256" key="1">
    <source>
        <dbReference type="ARBA" id="ARBA00001633"/>
    </source>
</evidence>
<evidence type="ECO:0000313" key="10">
    <source>
        <dbReference type="EMBL" id="MFC4386409.1"/>
    </source>
</evidence>
<evidence type="ECO:0000256" key="5">
    <source>
        <dbReference type="ARBA" id="ARBA00022822"/>
    </source>
</evidence>
<evidence type="ECO:0000256" key="6">
    <source>
        <dbReference type="ARBA" id="ARBA00023141"/>
    </source>
</evidence>